<protein>
    <submittedName>
        <fullName evidence="2">Uncharacterized protein</fullName>
    </submittedName>
</protein>
<gene>
    <name evidence="2" type="ORF">AUEXF2481DRAFT_77207</name>
</gene>
<dbReference type="GeneID" id="25371390"/>
<dbReference type="Proteomes" id="UP000030641">
    <property type="component" value="Unassembled WGS sequence"/>
</dbReference>
<dbReference type="RefSeq" id="XP_013346964.1">
    <property type="nucleotide sequence ID" value="XM_013491510.1"/>
</dbReference>
<evidence type="ECO:0000256" key="1">
    <source>
        <dbReference type="SAM" id="MobiDB-lite"/>
    </source>
</evidence>
<evidence type="ECO:0000313" key="2">
    <source>
        <dbReference type="EMBL" id="KEQ98212.1"/>
    </source>
</evidence>
<reference evidence="2 3" key="1">
    <citation type="journal article" date="2014" name="BMC Genomics">
        <title>Genome sequencing of four Aureobasidium pullulans varieties: biotechnological potential, stress tolerance, and description of new species.</title>
        <authorList>
            <person name="Gostin Ar C."/>
            <person name="Ohm R.A."/>
            <person name="Kogej T."/>
            <person name="Sonjak S."/>
            <person name="Turk M."/>
            <person name="Zajc J."/>
            <person name="Zalar P."/>
            <person name="Grube M."/>
            <person name="Sun H."/>
            <person name="Han J."/>
            <person name="Sharma A."/>
            <person name="Chiniquy J."/>
            <person name="Ngan C.Y."/>
            <person name="Lipzen A."/>
            <person name="Barry K."/>
            <person name="Grigoriev I.V."/>
            <person name="Gunde-Cimerman N."/>
        </authorList>
    </citation>
    <scope>NUCLEOTIDE SEQUENCE [LARGE SCALE GENOMIC DNA]</scope>
    <source>
        <strain evidence="2 3">EXF-2481</strain>
    </source>
</reference>
<feature type="compositionally biased region" description="Polar residues" evidence="1">
    <location>
        <begin position="65"/>
        <end position="74"/>
    </location>
</feature>
<organism evidence="2 3">
    <name type="scientific">Aureobasidium subglaciale (strain EXF-2481)</name>
    <name type="common">Aureobasidium pullulans var. subglaciale</name>
    <dbReference type="NCBI Taxonomy" id="1043005"/>
    <lineage>
        <taxon>Eukaryota</taxon>
        <taxon>Fungi</taxon>
        <taxon>Dikarya</taxon>
        <taxon>Ascomycota</taxon>
        <taxon>Pezizomycotina</taxon>
        <taxon>Dothideomycetes</taxon>
        <taxon>Dothideomycetidae</taxon>
        <taxon>Dothideales</taxon>
        <taxon>Saccotheciaceae</taxon>
        <taxon>Aureobasidium</taxon>
    </lineage>
</organism>
<sequence>MLVSAYRGITKFFAEEIKASKITEIAAEAPLPISPTKTRESVSPLAIRKVRTSTNNPPKPRSKIPRTSASTTALSKERVGSDSDDEDMQQGFNRAQEASIRGSLNGASEVGDDDDDINALLIGFDNHYITSPPGAATGDEMFNATKLYASTSRNRRLSGVSYISRIGGRRTSAGTIYPTRGSSLFSINPATRAVGFVVDHSKQLKNEIVSRLKSTPPPNKDYYR</sequence>
<dbReference type="HOGENOM" id="CLU_1234779_0_0_1"/>
<dbReference type="InParanoid" id="A0A074YVM5"/>
<feature type="region of interest" description="Disordered" evidence="1">
    <location>
        <begin position="29"/>
        <end position="89"/>
    </location>
</feature>
<accession>A0A074YVM5</accession>
<dbReference type="AlphaFoldDB" id="A0A074YVM5"/>
<keyword evidence="3" id="KW-1185">Reference proteome</keyword>
<evidence type="ECO:0000313" key="3">
    <source>
        <dbReference type="Proteomes" id="UP000030641"/>
    </source>
</evidence>
<proteinExistence type="predicted"/>
<name>A0A074YVM5_AURSE</name>
<dbReference type="EMBL" id="KL584752">
    <property type="protein sequence ID" value="KEQ98212.1"/>
    <property type="molecule type" value="Genomic_DNA"/>
</dbReference>